<name>A0A0G2YN62_9ZZZZ</name>
<proteinExistence type="predicted"/>
<protein>
    <submittedName>
        <fullName evidence="1">Uncharacterized protein</fullName>
    </submittedName>
</protein>
<evidence type="ECO:0000313" key="1">
    <source>
        <dbReference type="EMBL" id="AKI85263.1"/>
    </source>
</evidence>
<reference evidence="1" key="1">
    <citation type="journal article" date="2015" name="Front. Microbiol.">
        <title>Identification of novel esterase-active enzymes from hot environments by use of the host bacterium Thermus thermophilus.</title>
        <authorList>
            <person name="Leis B."/>
            <person name="Angelov A."/>
            <person name="Mientus M."/>
            <person name="Li H."/>
            <person name="Pham V.T."/>
            <person name="Lauinger B."/>
            <person name="Bongen P."/>
            <person name="Pietruszka J."/>
            <person name="Goncalves L.G."/>
            <person name="Santos H."/>
            <person name="Liebl W."/>
        </authorList>
    </citation>
    <scope>NUCLEOTIDE SEQUENCE</scope>
</reference>
<dbReference type="AlphaFoldDB" id="A0A0G2YN62"/>
<dbReference type="EMBL" id="KP892656">
    <property type="protein sequence ID" value="AKI85263.1"/>
    <property type="molecule type" value="Genomic_DNA"/>
</dbReference>
<accession>A0A0G2YN62</accession>
<organism evidence="1">
    <name type="scientific">uncultured organism</name>
    <dbReference type="NCBI Taxonomy" id="155900"/>
    <lineage>
        <taxon>unclassified sequences</taxon>
        <taxon>environmental samples</taxon>
    </lineage>
</organism>
<sequence length="206" mass="23645">MPYLILIIVYITIESPEDVIIPPLQELTFICKDIISETKCQGPSIFRDPDILSAMPSDVISVMSIRSLVKYKSRGRKLERWENYINKYKINISGEEFSLILKLDALLTLYVDGYDFEGVSGDAVIKEFRLAKTTVNDELINELIKIKPNLIVIRNKLNYWNLISAYKVEYIDKSLAKAFSKLNGIKRLECSNIKNIDLTKVCTIEN</sequence>